<proteinExistence type="predicted"/>
<name>A0A9P7JQL1_9AGAM</name>
<keyword evidence="2" id="KW-1185">Reference proteome</keyword>
<evidence type="ECO:0000313" key="2">
    <source>
        <dbReference type="Proteomes" id="UP000823399"/>
    </source>
</evidence>
<evidence type="ECO:0000313" key="1">
    <source>
        <dbReference type="EMBL" id="KAG2100433.1"/>
    </source>
</evidence>
<protein>
    <submittedName>
        <fullName evidence="1">Uncharacterized protein</fullName>
    </submittedName>
</protein>
<organism evidence="1 2">
    <name type="scientific">Suillus discolor</name>
    <dbReference type="NCBI Taxonomy" id="1912936"/>
    <lineage>
        <taxon>Eukaryota</taxon>
        <taxon>Fungi</taxon>
        <taxon>Dikarya</taxon>
        <taxon>Basidiomycota</taxon>
        <taxon>Agaricomycotina</taxon>
        <taxon>Agaricomycetes</taxon>
        <taxon>Agaricomycetidae</taxon>
        <taxon>Boletales</taxon>
        <taxon>Suillineae</taxon>
        <taxon>Suillaceae</taxon>
        <taxon>Suillus</taxon>
    </lineage>
</organism>
<dbReference type="EMBL" id="JABBWM010000054">
    <property type="protein sequence ID" value="KAG2100433.1"/>
    <property type="molecule type" value="Genomic_DNA"/>
</dbReference>
<accession>A0A9P7JQL1</accession>
<reference evidence="1" key="1">
    <citation type="journal article" date="2020" name="New Phytol.">
        <title>Comparative genomics reveals dynamic genome evolution in host specialist ectomycorrhizal fungi.</title>
        <authorList>
            <person name="Lofgren L.A."/>
            <person name="Nguyen N.H."/>
            <person name="Vilgalys R."/>
            <person name="Ruytinx J."/>
            <person name="Liao H.L."/>
            <person name="Branco S."/>
            <person name="Kuo A."/>
            <person name="LaButti K."/>
            <person name="Lipzen A."/>
            <person name="Andreopoulos W."/>
            <person name="Pangilinan J."/>
            <person name="Riley R."/>
            <person name="Hundley H."/>
            <person name="Na H."/>
            <person name="Barry K."/>
            <person name="Grigoriev I.V."/>
            <person name="Stajich J.E."/>
            <person name="Kennedy P.G."/>
        </authorList>
    </citation>
    <scope>NUCLEOTIDE SEQUENCE</scope>
    <source>
        <strain evidence="1">FC423</strain>
    </source>
</reference>
<dbReference type="GeneID" id="64705743"/>
<dbReference type="RefSeq" id="XP_041289538.1">
    <property type="nucleotide sequence ID" value="XM_041443484.1"/>
</dbReference>
<dbReference type="Proteomes" id="UP000823399">
    <property type="component" value="Unassembled WGS sequence"/>
</dbReference>
<gene>
    <name evidence="1" type="ORF">F5147DRAFT_813081</name>
</gene>
<dbReference type="AlphaFoldDB" id="A0A9P7JQL1"/>
<sequence>MIDSSIERVFEERTNSKAINSFIRDRGRKTILSGALYIIVLLHDTQNILEEHSIPLAFVENLPPSTEVLECAVCWYPTPKKALDLPLHITQNTVNTQAKVWKPREYKRMQGHCTVRKVVTKPGGSWSGFHWAIMHLTISAIAAMTSSSNQYLANSVGYCTWASSVKNKGKKSSEVASLTEANSFEREAHEF</sequence>
<comment type="caution">
    <text evidence="1">The sequence shown here is derived from an EMBL/GenBank/DDBJ whole genome shotgun (WGS) entry which is preliminary data.</text>
</comment>